<keyword evidence="6 9" id="KW-1133">Transmembrane helix</keyword>
<dbReference type="GO" id="GO:0022857">
    <property type="term" value="F:transmembrane transporter activity"/>
    <property type="evidence" value="ECO:0007669"/>
    <property type="project" value="InterPro"/>
</dbReference>
<dbReference type="OrthoDB" id="7375466at2"/>
<evidence type="ECO:0000256" key="2">
    <source>
        <dbReference type="ARBA" id="ARBA00007520"/>
    </source>
</evidence>
<feature type="transmembrane region" description="Helical" evidence="9">
    <location>
        <begin position="24"/>
        <end position="45"/>
    </location>
</feature>
<feature type="transmembrane region" description="Helical" evidence="9">
    <location>
        <begin position="175"/>
        <end position="194"/>
    </location>
</feature>
<organism evidence="11 12">
    <name type="scientific">Streptomyces marincola</name>
    <dbReference type="NCBI Taxonomy" id="2878388"/>
    <lineage>
        <taxon>Bacteria</taxon>
        <taxon>Bacillati</taxon>
        <taxon>Actinomycetota</taxon>
        <taxon>Actinomycetes</taxon>
        <taxon>Kitasatosporales</taxon>
        <taxon>Streptomycetaceae</taxon>
        <taxon>Streptomyces</taxon>
    </lineage>
</organism>
<dbReference type="NCBIfam" id="TIGR00711">
    <property type="entry name" value="efflux_EmrB"/>
    <property type="match status" value="1"/>
</dbReference>
<dbReference type="Gene3D" id="1.20.1720.10">
    <property type="entry name" value="Multidrug resistance protein D"/>
    <property type="match status" value="1"/>
</dbReference>
<comment type="similarity">
    <text evidence="2">Belongs to the major facilitator superfamily. TCR/Tet family.</text>
</comment>
<dbReference type="InterPro" id="IPR036259">
    <property type="entry name" value="MFS_trans_sf"/>
</dbReference>
<protein>
    <submittedName>
        <fullName evidence="11">MFS transporter</fullName>
    </submittedName>
</protein>
<evidence type="ECO:0000256" key="3">
    <source>
        <dbReference type="ARBA" id="ARBA00022448"/>
    </source>
</evidence>
<dbReference type="PANTHER" id="PTHR23501:SF197">
    <property type="entry name" value="COMD"/>
    <property type="match status" value="1"/>
</dbReference>
<feature type="transmembrane region" description="Helical" evidence="9">
    <location>
        <begin position="369"/>
        <end position="391"/>
    </location>
</feature>
<dbReference type="PANTHER" id="PTHR23501">
    <property type="entry name" value="MAJOR FACILITATOR SUPERFAMILY"/>
    <property type="match status" value="1"/>
</dbReference>
<evidence type="ECO:0000313" key="12">
    <source>
        <dbReference type="Proteomes" id="UP000194218"/>
    </source>
</evidence>
<evidence type="ECO:0000256" key="7">
    <source>
        <dbReference type="ARBA" id="ARBA00023136"/>
    </source>
</evidence>
<feature type="transmembrane region" description="Helical" evidence="9">
    <location>
        <begin position="344"/>
        <end position="363"/>
    </location>
</feature>
<keyword evidence="5 9" id="KW-0812">Transmembrane</keyword>
<feature type="transmembrane region" description="Helical" evidence="9">
    <location>
        <begin position="403"/>
        <end position="430"/>
    </location>
</feature>
<dbReference type="AlphaFoldDB" id="A0A1W7CS88"/>
<dbReference type="KEGG" id="smao:CAG99_01130"/>
<dbReference type="Pfam" id="PF07690">
    <property type="entry name" value="MFS_1"/>
    <property type="match status" value="1"/>
</dbReference>
<dbReference type="SUPFAM" id="SSF103473">
    <property type="entry name" value="MFS general substrate transporter"/>
    <property type="match status" value="1"/>
</dbReference>
<feature type="transmembrane region" description="Helical" evidence="9">
    <location>
        <begin position="146"/>
        <end position="169"/>
    </location>
</feature>
<dbReference type="CDD" id="cd17502">
    <property type="entry name" value="MFS_Azr1_MDR_like"/>
    <property type="match status" value="1"/>
</dbReference>
<evidence type="ECO:0000256" key="8">
    <source>
        <dbReference type="SAM" id="MobiDB-lite"/>
    </source>
</evidence>
<keyword evidence="4" id="KW-1003">Cell membrane</keyword>
<feature type="transmembrane region" description="Helical" evidence="9">
    <location>
        <begin position="280"/>
        <end position="300"/>
    </location>
</feature>
<dbReference type="FunFam" id="1.20.1720.10:FF:000004">
    <property type="entry name" value="EmrB/QacA family drug resistance transporter"/>
    <property type="match status" value="1"/>
</dbReference>
<dbReference type="Proteomes" id="UP000194218">
    <property type="component" value="Chromosome"/>
</dbReference>
<gene>
    <name evidence="11" type="ORF">CAG99_01130</name>
</gene>
<dbReference type="PROSITE" id="PS50850">
    <property type="entry name" value="MFS"/>
    <property type="match status" value="1"/>
</dbReference>
<dbReference type="Gene3D" id="1.20.1250.20">
    <property type="entry name" value="MFS general substrate transporter like domains"/>
    <property type="match status" value="1"/>
</dbReference>
<evidence type="ECO:0000259" key="10">
    <source>
        <dbReference type="PROSITE" id="PS50850"/>
    </source>
</evidence>
<comment type="subcellular location">
    <subcellularLocation>
        <location evidence="1">Cell membrane</location>
        <topology evidence="1">Multi-pass membrane protein</topology>
    </subcellularLocation>
</comment>
<keyword evidence="3" id="KW-0813">Transport</keyword>
<feature type="transmembrane region" description="Helical" evidence="9">
    <location>
        <begin position="483"/>
        <end position="501"/>
    </location>
</feature>
<feature type="region of interest" description="Disordered" evidence="8">
    <location>
        <begin position="509"/>
        <end position="566"/>
    </location>
</feature>
<feature type="transmembrane region" description="Helical" evidence="9">
    <location>
        <begin position="87"/>
        <end position="105"/>
    </location>
</feature>
<evidence type="ECO:0000313" key="11">
    <source>
        <dbReference type="EMBL" id="ARQ67615.1"/>
    </source>
</evidence>
<keyword evidence="12" id="KW-1185">Reference proteome</keyword>
<evidence type="ECO:0000256" key="9">
    <source>
        <dbReference type="SAM" id="Phobius"/>
    </source>
</evidence>
<feature type="domain" description="Major facilitator superfamily (MFS) profile" evidence="10">
    <location>
        <begin position="22"/>
        <end position="506"/>
    </location>
</feature>
<feature type="transmembrane region" description="Helical" evidence="9">
    <location>
        <begin position="57"/>
        <end position="75"/>
    </location>
</feature>
<dbReference type="PRINTS" id="PR01036">
    <property type="entry name" value="TCRTETB"/>
</dbReference>
<sequence>MTTTEVPESAPPAMTERQILQAMSGLMAGMFVAILAGTVVANALPRIITDLGATQSSYTWVVTSELLAMTATVPLWGKLSDLYNKKLLLQASLALFVVGSLVAGFSQNIEVLILSRVVQGIGAGGLTALVQVVMAAVIPPRRLGRYAGIFGSVFAVGTVAGPLIGGLMVDTSWLGWRWCFFIGVPFAVAAIFLLQRTLSLPTIRRDVKIDYLGAFLIVAGVCALLIWTSLAGNEFDWASWQTAALTSTGALLIVAAVFVEARVSEPIIPLGIFRNRTVTLTTAASFFVGLAMFGGTVFLSQYFQVALGKSPTVAGLMSLPMIGGLLVSSTVAGQLITATGKWKVYLVAGGITMTAGLGLLATIDANTGFGVLSLYMALLGIGVGLLMQNLVLAAQNDVPAAELGAATSVLSFFRSMGGTVGTSVLGAVLANRVASEMSANMPGAEGGETGGGGGHGAVPDISTLPDPVREIVENAYGTATAELFLVATPFAALALLVVLFIKEKPLKTTSGSERLAEEAAAGEAAERAGGTGRDAQAPGSAQPLSKGTAPGDAGGTQDETPVTPAR</sequence>
<accession>A0A1W7CS88</accession>
<dbReference type="EMBL" id="CP021121">
    <property type="protein sequence ID" value="ARQ67615.1"/>
    <property type="molecule type" value="Genomic_DNA"/>
</dbReference>
<evidence type="ECO:0000256" key="5">
    <source>
        <dbReference type="ARBA" id="ARBA00022692"/>
    </source>
</evidence>
<evidence type="ECO:0000256" key="4">
    <source>
        <dbReference type="ARBA" id="ARBA00022475"/>
    </source>
</evidence>
<dbReference type="InterPro" id="IPR020846">
    <property type="entry name" value="MFS_dom"/>
</dbReference>
<keyword evidence="7 9" id="KW-0472">Membrane</keyword>
<feature type="transmembrane region" description="Helical" evidence="9">
    <location>
        <begin position="312"/>
        <end position="332"/>
    </location>
</feature>
<evidence type="ECO:0000256" key="1">
    <source>
        <dbReference type="ARBA" id="ARBA00004651"/>
    </source>
</evidence>
<dbReference type="InterPro" id="IPR004638">
    <property type="entry name" value="EmrB-like"/>
</dbReference>
<dbReference type="GO" id="GO:0005886">
    <property type="term" value="C:plasma membrane"/>
    <property type="evidence" value="ECO:0007669"/>
    <property type="project" value="UniProtKB-SubCell"/>
</dbReference>
<evidence type="ECO:0000256" key="6">
    <source>
        <dbReference type="ARBA" id="ARBA00022989"/>
    </source>
</evidence>
<reference evidence="11 12" key="1">
    <citation type="submission" date="2017-05" db="EMBL/GenBank/DDBJ databases">
        <title>Complete genome sequence of Streptomyces sp. SCSIO 03032 revealed the diverse biosynthetic pathways for its bioactive secondary metabolites.</title>
        <authorList>
            <person name="Ma L."/>
            <person name="Zhu Y."/>
            <person name="Zhang W."/>
            <person name="Zhang G."/>
            <person name="Tian X."/>
            <person name="Zhang S."/>
            <person name="Zhang C."/>
        </authorList>
    </citation>
    <scope>NUCLEOTIDE SEQUENCE [LARGE SCALE GENOMIC DNA]</scope>
    <source>
        <strain evidence="11 12">SCSIO 03032</strain>
    </source>
</reference>
<feature type="transmembrane region" description="Helical" evidence="9">
    <location>
        <begin position="117"/>
        <end position="139"/>
    </location>
</feature>
<proteinExistence type="inferred from homology"/>
<dbReference type="InterPro" id="IPR011701">
    <property type="entry name" value="MFS"/>
</dbReference>
<feature type="transmembrane region" description="Helical" evidence="9">
    <location>
        <begin position="238"/>
        <end position="259"/>
    </location>
</feature>
<name>A0A1W7CS88_9ACTN</name>
<feature type="transmembrane region" description="Helical" evidence="9">
    <location>
        <begin position="214"/>
        <end position="232"/>
    </location>
</feature>